<dbReference type="RefSeq" id="WP_186857197.1">
    <property type="nucleotide sequence ID" value="NZ_JACOON010000002.1"/>
</dbReference>
<dbReference type="Proteomes" id="UP000606889">
    <property type="component" value="Unassembled WGS sequence"/>
</dbReference>
<dbReference type="Gene3D" id="3.40.50.720">
    <property type="entry name" value="NAD(P)-binding Rossmann-like Domain"/>
    <property type="match status" value="1"/>
</dbReference>
<dbReference type="PROSITE" id="PS00061">
    <property type="entry name" value="ADH_SHORT"/>
    <property type="match status" value="1"/>
</dbReference>
<dbReference type="PRINTS" id="PR00080">
    <property type="entry name" value="SDRFAMILY"/>
</dbReference>
<dbReference type="EMBL" id="JACOON010000002">
    <property type="protein sequence ID" value="MBC5647678.1"/>
    <property type="molecule type" value="Genomic_DNA"/>
</dbReference>
<accession>A0ABR7EDG3</accession>
<dbReference type="Pfam" id="PF13561">
    <property type="entry name" value="adh_short_C2"/>
    <property type="match status" value="1"/>
</dbReference>
<evidence type="ECO:0000256" key="2">
    <source>
        <dbReference type="ARBA" id="ARBA00023002"/>
    </source>
</evidence>
<name>A0ABR7EDG3_9FIRM</name>
<dbReference type="InterPro" id="IPR020904">
    <property type="entry name" value="Sc_DH/Rdtase_CS"/>
</dbReference>
<dbReference type="PRINTS" id="PR00081">
    <property type="entry name" value="GDHRDH"/>
</dbReference>
<gene>
    <name evidence="3" type="ORF">H8S18_04970</name>
</gene>
<protein>
    <submittedName>
        <fullName evidence="3">SDR family oxidoreductase</fullName>
    </submittedName>
</protein>
<comment type="similarity">
    <text evidence="1">Belongs to the short-chain dehydrogenases/reductases (SDR) family.</text>
</comment>
<evidence type="ECO:0000256" key="1">
    <source>
        <dbReference type="ARBA" id="ARBA00006484"/>
    </source>
</evidence>
<reference evidence="3 4" key="1">
    <citation type="submission" date="2020-08" db="EMBL/GenBank/DDBJ databases">
        <title>Genome public.</title>
        <authorList>
            <person name="Liu C."/>
            <person name="Sun Q."/>
        </authorList>
    </citation>
    <scope>NUCLEOTIDE SEQUENCE [LARGE SCALE GENOMIC DNA]</scope>
    <source>
        <strain evidence="3 4">NSJ-35</strain>
    </source>
</reference>
<evidence type="ECO:0000313" key="4">
    <source>
        <dbReference type="Proteomes" id="UP000606889"/>
    </source>
</evidence>
<dbReference type="InterPro" id="IPR036291">
    <property type="entry name" value="NAD(P)-bd_dom_sf"/>
</dbReference>
<dbReference type="PANTHER" id="PTHR42760">
    <property type="entry name" value="SHORT-CHAIN DEHYDROGENASES/REDUCTASES FAMILY MEMBER"/>
    <property type="match status" value="1"/>
</dbReference>
<keyword evidence="4" id="KW-1185">Reference proteome</keyword>
<evidence type="ECO:0000313" key="3">
    <source>
        <dbReference type="EMBL" id="MBC5647678.1"/>
    </source>
</evidence>
<proteinExistence type="inferred from homology"/>
<organism evidence="3 4">
    <name type="scientific">Christensenella tenuis</name>
    <dbReference type="NCBI Taxonomy" id="2763033"/>
    <lineage>
        <taxon>Bacteria</taxon>
        <taxon>Bacillati</taxon>
        <taxon>Bacillota</taxon>
        <taxon>Clostridia</taxon>
        <taxon>Christensenellales</taxon>
        <taxon>Christensenellaceae</taxon>
        <taxon>Christensenella</taxon>
    </lineage>
</organism>
<dbReference type="PANTHER" id="PTHR42760:SF5">
    <property type="entry name" value="2-DEHYDRO-3-DEOXY-D-GLUCONATE 5-DEHYDROGENASE"/>
    <property type="match status" value="1"/>
</dbReference>
<comment type="caution">
    <text evidence="3">The sequence shown here is derived from an EMBL/GenBank/DDBJ whole genome shotgun (WGS) entry which is preliminary data.</text>
</comment>
<dbReference type="SUPFAM" id="SSF51735">
    <property type="entry name" value="NAD(P)-binding Rossmann-fold domains"/>
    <property type="match status" value="1"/>
</dbReference>
<keyword evidence="2" id="KW-0560">Oxidoreductase</keyword>
<sequence length="242" mass="25745">MKELFDVEGKRALVTGGSRGIGLALAKMLKKAGAKVAVFYHGTPVEEQGLIPVKCDLLDAENTQRAFAEAVKALGGLDILINAAGLHKKDDAEHFPAEEWEAIMQVNVVAAFRVSQLAGREMIVQGGGKIVNICSVRSILAGDRSSAYSASKAALLQMTKALAKEWGKYHINVNGLAPGYILTDMTAASMNDPEIGIQLLSHTPLGRFGKMEDLTGALLFLCSRASDYVTGILLPVDGGFLC</sequence>
<dbReference type="InterPro" id="IPR002347">
    <property type="entry name" value="SDR_fam"/>
</dbReference>